<evidence type="ECO:0000313" key="3">
    <source>
        <dbReference type="EMBL" id="KAF2967662.1"/>
    </source>
</evidence>
<evidence type="ECO:0000313" key="4">
    <source>
        <dbReference type="Proteomes" id="UP000481858"/>
    </source>
</evidence>
<sequence length="416" mass="45595">MSSFHSTGDAPTQRVPAWKRLGLKLKPASDGQSHDATHHPTTTPAASSVPNTRAHLGSSTPNAKRRASGGAPALDHSAKRARQDNWQDQTSSHQTPKKAKSVSFTADTAGPQPPVPVKSKQHKQTPAKAVVSAAPPKPIKKSAPVNLEPALVYLRNWHTARETWKFNKNHQTKLLEQVFADADETTIPAVDINVFYEYIRGLQGSVRTRLRELANGIKTQDMEKGASGFTVSGKAEMAERKQKEYEDVIKTFLGQTRTPEKRRFEEVEYVLRTTDMEMQRRVVKRMRAEMVLDELSETDESETTTTTTTTSGESASTEKGDNTTTKDDDQRLKLNDGPQQRVKRKRKLRTAAVEDTSSESESESESDSDTSSSGSSSSSSSSDEDEDDGGARANEETSSSSSSSSSESESDSEDDD</sequence>
<feature type="compositionally biased region" description="Acidic residues" evidence="1">
    <location>
        <begin position="293"/>
        <end position="302"/>
    </location>
</feature>
<feature type="compositionally biased region" description="Low complexity" evidence="1">
    <location>
        <begin position="303"/>
        <end position="315"/>
    </location>
</feature>
<feature type="compositionally biased region" description="Polar residues" evidence="1">
    <location>
        <begin position="1"/>
        <end position="10"/>
    </location>
</feature>
<proteinExistence type="predicted"/>
<dbReference type="PANTHER" id="PTHR22306">
    <property type="entry name" value="CHROMOSOME 7 OPEN READING FRAME 50"/>
    <property type="match status" value="1"/>
</dbReference>
<dbReference type="InParanoid" id="A0A7C8IVX0"/>
<dbReference type="OrthoDB" id="10261563at2759"/>
<feature type="compositionally biased region" description="Low complexity" evidence="1">
    <location>
        <begin position="396"/>
        <end position="407"/>
    </location>
</feature>
<dbReference type="AlphaFoldDB" id="A0A7C8IVX0"/>
<feature type="compositionally biased region" description="Low complexity" evidence="1">
    <location>
        <begin position="39"/>
        <end position="48"/>
    </location>
</feature>
<feature type="region of interest" description="Disordered" evidence="1">
    <location>
        <begin position="1"/>
        <end position="134"/>
    </location>
</feature>
<dbReference type="EMBL" id="WUBL01000064">
    <property type="protein sequence ID" value="KAF2967662.1"/>
    <property type="molecule type" value="Genomic_DNA"/>
</dbReference>
<gene>
    <name evidence="3" type="ORF">GQX73_g5927</name>
</gene>
<feature type="compositionally biased region" description="Low complexity" evidence="1">
    <location>
        <begin position="369"/>
        <end position="381"/>
    </location>
</feature>
<dbReference type="Proteomes" id="UP000481858">
    <property type="component" value="Unassembled WGS sequence"/>
</dbReference>
<keyword evidence="4" id="KW-1185">Reference proteome</keyword>
<comment type="caution">
    <text evidence="3">The sequence shown here is derived from an EMBL/GenBank/DDBJ whole genome shotgun (WGS) entry which is preliminary data.</text>
</comment>
<dbReference type="PANTHER" id="PTHR22306:SF2">
    <property type="entry name" value="CHROMOSOME 7 OPEN READING FRAME 50"/>
    <property type="match status" value="1"/>
</dbReference>
<feature type="compositionally biased region" description="Basic and acidic residues" evidence="1">
    <location>
        <begin position="76"/>
        <end position="85"/>
    </location>
</feature>
<feature type="domain" description="WKF" evidence="2">
    <location>
        <begin position="153"/>
        <end position="215"/>
    </location>
</feature>
<dbReference type="Pfam" id="PF10180">
    <property type="entry name" value="WKF"/>
    <property type="match status" value="1"/>
</dbReference>
<accession>A0A7C8IVX0</accession>
<protein>
    <recommendedName>
        <fullName evidence="2">WKF domain-containing protein</fullName>
    </recommendedName>
</protein>
<dbReference type="InterPro" id="IPR019327">
    <property type="entry name" value="WKF"/>
</dbReference>
<organism evidence="3 4">
    <name type="scientific">Xylaria multiplex</name>
    <dbReference type="NCBI Taxonomy" id="323545"/>
    <lineage>
        <taxon>Eukaryota</taxon>
        <taxon>Fungi</taxon>
        <taxon>Dikarya</taxon>
        <taxon>Ascomycota</taxon>
        <taxon>Pezizomycotina</taxon>
        <taxon>Sordariomycetes</taxon>
        <taxon>Xylariomycetidae</taxon>
        <taxon>Xylariales</taxon>
        <taxon>Xylariaceae</taxon>
        <taxon>Xylaria</taxon>
    </lineage>
</organism>
<name>A0A7C8IVX0_9PEZI</name>
<feature type="region of interest" description="Disordered" evidence="1">
    <location>
        <begin position="293"/>
        <end position="416"/>
    </location>
</feature>
<feature type="compositionally biased region" description="Basic and acidic residues" evidence="1">
    <location>
        <begin position="316"/>
        <end position="334"/>
    </location>
</feature>
<feature type="compositionally biased region" description="Acidic residues" evidence="1">
    <location>
        <begin position="356"/>
        <end position="368"/>
    </location>
</feature>
<evidence type="ECO:0000259" key="2">
    <source>
        <dbReference type="Pfam" id="PF10180"/>
    </source>
</evidence>
<reference evidence="3 4" key="1">
    <citation type="submission" date="2019-12" db="EMBL/GenBank/DDBJ databases">
        <title>Draft genome sequence of the ascomycete Xylaria multiplex DSM 110363.</title>
        <authorList>
            <person name="Buettner E."/>
            <person name="Kellner H."/>
        </authorList>
    </citation>
    <scope>NUCLEOTIDE SEQUENCE [LARGE SCALE GENOMIC DNA]</scope>
    <source>
        <strain evidence="3 4">DSM 110363</strain>
    </source>
</reference>
<evidence type="ECO:0000256" key="1">
    <source>
        <dbReference type="SAM" id="MobiDB-lite"/>
    </source>
</evidence>